<evidence type="ECO:0000313" key="3">
    <source>
        <dbReference type="Proteomes" id="UP001187192"/>
    </source>
</evidence>
<dbReference type="EMBL" id="BTGU01000172">
    <property type="protein sequence ID" value="GMN64204.1"/>
    <property type="molecule type" value="Genomic_DNA"/>
</dbReference>
<sequence length="84" mass="8955">MGRRRGREAGGGGPLGRVGGPGMGSRGRWGRSWGGGEGVPEAGEWGDRGWGRGWSGRGLVAGVRAGERRRDRKGKREKITDGRR</sequence>
<dbReference type="Proteomes" id="UP001187192">
    <property type="component" value="Unassembled WGS sequence"/>
</dbReference>
<feature type="compositionally biased region" description="Gly residues" evidence="1">
    <location>
        <begin position="9"/>
        <end position="38"/>
    </location>
</feature>
<protein>
    <submittedName>
        <fullName evidence="2">Uncharacterized protein</fullName>
    </submittedName>
</protein>
<evidence type="ECO:0000256" key="1">
    <source>
        <dbReference type="SAM" id="MobiDB-lite"/>
    </source>
</evidence>
<evidence type="ECO:0000313" key="2">
    <source>
        <dbReference type="EMBL" id="GMN64204.1"/>
    </source>
</evidence>
<keyword evidence="3" id="KW-1185">Reference proteome</keyword>
<name>A0AA88J6X3_FICCA</name>
<accession>A0AA88J6X3</accession>
<proteinExistence type="predicted"/>
<organism evidence="2 3">
    <name type="scientific">Ficus carica</name>
    <name type="common">Common fig</name>
    <dbReference type="NCBI Taxonomy" id="3494"/>
    <lineage>
        <taxon>Eukaryota</taxon>
        <taxon>Viridiplantae</taxon>
        <taxon>Streptophyta</taxon>
        <taxon>Embryophyta</taxon>
        <taxon>Tracheophyta</taxon>
        <taxon>Spermatophyta</taxon>
        <taxon>Magnoliopsida</taxon>
        <taxon>eudicotyledons</taxon>
        <taxon>Gunneridae</taxon>
        <taxon>Pentapetalae</taxon>
        <taxon>rosids</taxon>
        <taxon>fabids</taxon>
        <taxon>Rosales</taxon>
        <taxon>Moraceae</taxon>
        <taxon>Ficeae</taxon>
        <taxon>Ficus</taxon>
    </lineage>
</organism>
<comment type="caution">
    <text evidence="2">The sequence shown here is derived from an EMBL/GenBank/DDBJ whole genome shotgun (WGS) entry which is preliminary data.</text>
</comment>
<gene>
    <name evidence="2" type="ORF">TIFTF001_033287</name>
</gene>
<reference evidence="2" key="1">
    <citation type="submission" date="2023-07" db="EMBL/GenBank/DDBJ databases">
        <title>draft genome sequence of fig (Ficus carica).</title>
        <authorList>
            <person name="Takahashi T."/>
            <person name="Nishimura K."/>
        </authorList>
    </citation>
    <scope>NUCLEOTIDE SEQUENCE</scope>
</reference>
<feature type="region of interest" description="Disordered" evidence="1">
    <location>
        <begin position="1"/>
        <end position="84"/>
    </location>
</feature>
<dbReference type="AlphaFoldDB" id="A0AA88J6X3"/>